<dbReference type="PANTHER" id="PTHR42928:SF5">
    <property type="entry name" value="BLR1237 PROTEIN"/>
    <property type="match status" value="1"/>
</dbReference>
<proteinExistence type="inferred from homology"/>
<keyword evidence="2" id="KW-0732">Signal</keyword>
<feature type="signal peptide" evidence="2">
    <location>
        <begin position="1"/>
        <end position="24"/>
    </location>
</feature>
<comment type="similarity">
    <text evidence="1">Belongs to the UPF0065 (bug) family.</text>
</comment>
<dbReference type="AlphaFoldDB" id="A0A1G6LKF5"/>
<dbReference type="SUPFAM" id="SSF53850">
    <property type="entry name" value="Periplasmic binding protein-like II"/>
    <property type="match status" value="1"/>
</dbReference>
<dbReference type="Gene3D" id="3.40.190.10">
    <property type="entry name" value="Periplasmic binding protein-like II"/>
    <property type="match status" value="1"/>
</dbReference>
<sequence length="328" mass="33758">MPYFLSRRAALAAAGAALAAPALAQGETKPAGWPDRPIRLIVPFAPGGSNDAIARPLAEGLQVRLGQPLVVENRAGAGSTVGSGFVAKAPADGYTLLIASSSFTTSAAIQRTPYDPVGSFDAVASICTAPMLVVTAPNSEFRDIGALLAHARAHPGELRYGTAGPGNIGHMASAYLDMVAGVQTEAVPYAGIGPAQIDLVAGRLDFMITTLASVRGQVEAGRLPVLAYTGDERLASAPQVPTVREATGLDYSVEAFWGLLAPRGLPAPVLARLNAAVNEVLADPGYRRFLDMEGAVARPGRPEALAATVRSDLGRWRKVAAASGISTG</sequence>
<dbReference type="InterPro" id="IPR042100">
    <property type="entry name" value="Bug_dom1"/>
</dbReference>
<protein>
    <submittedName>
        <fullName evidence="3">Tripartite-type tricarboxylate transporter, receptor component TctC</fullName>
    </submittedName>
</protein>
<organism evidence="3 4">
    <name type="scientific">Belnapia rosea</name>
    <dbReference type="NCBI Taxonomy" id="938405"/>
    <lineage>
        <taxon>Bacteria</taxon>
        <taxon>Pseudomonadati</taxon>
        <taxon>Pseudomonadota</taxon>
        <taxon>Alphaproteobacteria</taxon>
        <taxon>Acetobacterales</taxon>
        <taxon>Roseomonadaceae</taxon>
        <taxon>Belnapia</taxon>
    </lineage>
</organism>
<dbReference type="PROSITE" id="PS51318">
    <property type="entry name" value="TAT"/>
    <property type="match status" value="1"/>
</dbReference>
<evidence type="ECO:0000256" key="2">
    <source>
        <dbReference type="SAM" id="SignalP"/>
    </source>
</evidence>
<dbReference type="Proteomes" id="UP000198925">
    <property type="component" value="Unassembled WGS sequence"/>
</dbReference>
<accession>A0A1G6LKF5</accession>
<dbReference type="EMBL" id="FMZX01000001">
    <property type="protein sequence ID" value="SDC43788.1"/>
    <property type="molecule type" value="Genomic_DNA"/>
</dbReference>
<dbReference type="RefSeq" id="WP_090660857.1">
    <property type="nucleotide sequence ID" value="NZ_FMZX01000001.1"/>
</dbReference>
<dbReference type="PIRSF" id="PIRSF017082">
    <property type="entry name" value="YflP"/>
    <property type="match status" value="1"/>
</dbReference>
<evidence type="ECO:0000313" key="3">
    <source>
        <dbReference type="EMBL" id="SDC43788.1"/>
    </source>
</evidence>
<keyword evidence="3" id="KW-0675">Receptor</keyword>
<dbReference type="Pfam" id="PF03401">
    <property type="entry name" value="TctC"/>
    <property type="match status" value="1"/>
</dbReference>
<evidence type="ECO:0000313" key="4">
    <source>
        <dbReference type="Proteomes" id="UP000198925"/>
    </source>
</evidence>
<dbReference type="PANTHER" id="PTHR42928">
    <property type="entry name" value="TRICARBOXYLATE-BINDING PROTEIN"/>
    <property type="match status" value="1"/>
</dbReference>
<reference evidence="3 4" key="1">
    <citation type="submission" date="2016-10" db="EMBL/GenBank/DDBJ databases">
        <authorList>
            <person name="de Groot N.N."/>
        </authorList>
    </citation>
    <scope>NUCLEOTIDE SEQUENCE [LARGE SCALE GENOMIC DNA]</scope>
    <source>
        <strain evidence="3 4">CPCC 100156</strain>
    </source>
</reference>
<dbReference type="Gene3D" id="3.40.190.150">
    <property type="entry name" value="Bordetella uptake gene, domain 1"/>
    <property type="match status" value="1"/>
</dbReference>
<dbReference type="STRING" id="938405.SAMN02927895_01770"/>
<evidence type="ECO:0000256" key="1">
    <source>
        <dbReference type="ARBA" id="ARBA00006987"/>
    </source>
</evidence>
<name>A0A1G6LKF5_9PROT</name>
<dbReference type="InterPro" id="IPR005064">
    <property type="entry name" value="BUG"/>
</dbReference>
<dbReference type="InterPro" id="IPR006311">
    <property type="entry name" value="TAT_signal"/>
</dbReference>
<gene>
    <name evidence="3" type="ORF">SAMN04487779_1001930</name>
</gene>
<feature type="chain" id="PRO_5011614454" evidence="2">
    <location>
        <begin position="25"/>
        <end position="328"/>
    </location>
</feature>
<keyword evidence="4" id="KW-1185">Reference proteome</keyword>